<dbReference type="AlphaFoldDB" id="A0A858R5X1"/>
<feature type="region of interest" description="Disordered" evidence="1">
    <location>
        <begin position="169"/>
        <end position="238"/>
    </location>
</feature>
<proteinExistence type="predicted"/>
<dbReference type="KEGG" id="acru:HHL28_06585"/>
<feature type="region of interest" description="Disordered" evidence="1">
    <location>
        <begin position="252"/>
        <end position="336"/>
    </location>
</feature>
<reference evidence="2" key="1">
    <citation type="submission" date="2020-04" db="EMBL/GenBank/DDBJ databases">
        <title>A desert anoxygenic phototrophic bacterium fixes CO2 using RubisCO under aerobic conditions.</title>
        <authorList>
            <person name="Tang K."/>
        </authorList>
    </citation>
    <scope>NUCLEOTIDE SEQUENCE [LARGE SCALE GENOMIC DNA]</scope>
    <source>
        <strain evidence="2">MIMtkB3</strain>
    </source>
</reference>
<feature type="compositionally biased region" description="Low complexity" evidence="1">
    <location>
        <begin position="268"/>
        <end position="285"/>
    </location>
</feature>
<dbReference type="EMBL" id="CP051775">
    <property type="protein sequence ID" value="QJE72797.1"/>
    <property type="molecule type" value="Genomic_DNA"/>
</dbReference>
<evidence type="ECO:0000313" key="3">
    <source>
        <dbReference type="Proteomes" id="UP000501891"/>
    </source>
</evidence>
<feature type="region of interest" description="Disordered" evidence="1">
    <location>
        <begin position="360"/>
        <end position="459"/>
    </location>
</feature>
<protein>
    <submittedName>
        <fullName evidence="2">Uncharacterized protein</fullName>
    </submittedName>
</protein>
<feature type="compositionally biased region" description="Gly residues" evidence="1">
    <location>
        <begin position="366"/>
        <end position="392"/>
    </location>
</feature>
<evidence type="ECO:0000313" key="2">
    <source>
        <dbReference type="EMBL" id="QJE72797.1"/>
    </source>
</evidence>
<organism evidence="2 3">
    <name type="scientific">Aerophototrophica crusticola</name>
    <dbReference type="NCBI Taxonomy" id="1709002"/>
    <lineage>
        <taxon>Bacteria</taxon>
        <taxon>Pseudomonadati</taxon>
        <taxon>Pseudomonadota</taxon>
        <taxon>Alphaproteobacteria</taxon>
        <taxon>Rhodospirillales</taxon>
        <taxon>Rhodospirillaceae</taxon>
        <taxon>Aerophototrophica</taxon>
    </lineage>
</organism>
<feature type="compositionally biased region" description="Gly residues" evidence="1">
    <location>
        <begin position="410"/>
        <end position="433"/>
    </location>
</feature>
<dbReference type="Proteomes" id="UP000501891">
    <property type="component" value="Chromosome"/>
</dbReference>
<keyword evidence="3" id="KW-1185">Reference proteome</keyword>
<accession>A0A858R5X1</accession>
<feature type="compositionally biased region" description="Gly residues" evidence="1">
    <location>
        <begin position="316"/>
        <end position="336"/>
    </location>
</feature>
<gene>
    <name evidence="2" type="ORF">HHL28_06585</name>
</gene>
<name>A0A858R5X1_9PROT</name>
<sequence length="469" mass="44007">MLGILLAPLRWLFRLALFLLMAALLLLFALPYAVDWPGRAKTLLAAVNNANLPGVRVQASPDSVIGFPPRLVVRNLALSDGPGGPPALVAGTAYVGVDALASLLAGGVVVKAVIEDPVIHADRPLDLQRVTQAVSGALGVPTQLVLAGGEVVTAGGRSTVDLGPAETQVAALPPPDTIGQSTPSETRPAAPGGAVAGTDLRANNGAVGISQPGAVGQPGNPARPGTASGSQGGAGSAIAGGVAAGEAYGRAQGTEGTTAGRTVPGSEATASAGRPGPAGGAASSPGAGGTNVGPSAAGPSGAQPGTASGGSPRPGNGAGPVGIAQGGGTQATGSGGGEAIAAQGGLAGVVGGLWNDLFGEHPGQQVTGGGAGMAGQPGYNGSGADVGPGGQGAYSPVGPSAGSFPAEAGSGKGPGRANVPGGGSNPGLAGGGASSPAFPGGRGPVVTEGFSPIPVPDQPGVCFCPCRGG</sequence>
<evidence type="ECO:0000256" key="1">
    <source>
        <dbReference type="SAM" id="MobiDB-lite"/>
    </source>
</evidence>